<dbReference type="PROSITE" id="PS50089">
    <property type="entry name" value="ZF_RING_2"/>
    <property type="match status" value="1"/>
</dbReference>
<feature type="region of interest" description="Disordered" evidence="14">
    <location>
        <begin position="482"/>
        <end position="523"/>
    </location>
</feature>
<feature type="compositionally biased region" description="Low complexity" evidence="14">
    <location>
        <begin position="818"/>
        <end position="831"/>
    </location>
</feature>
<evidence type="ECO:0000256" key="3">
    <source>
        <dbReference type="ARBA" id="ARBA00017887"/>
    </source>
</evidence>
<feature type="domain" description="RING-type" evidence="16">
    <location>
        <begin position="1421"/>
        <end position="1463"/>
    </location>
</feature>
<dbReference type="Proteomes" id="UP001372834">
    <property type="component" value="Unassembled WGS sequence"/>
</dbReference>
<proteinExistence type="inferred from homology"/>
<comment type="similarity">
    <text evidence="2">Belongs to the RBR family.</text>
</comment>
<comment type="caution">
    <text evidence="19">The sequence shown here is derived from an EMBL/GenBank/DDBJ whole genome shotgun (WGS) entry which is preliminary data.</text>
</comment>
<dbReference type="InterPro" id="IPR017907">
    <property type="entry name" value="Znf_RING_CS"/>
</dbReference>
<feature type="domain" description="Ubiquitin-like" evidence="15">
    <location>
        <begin position="1128"/>
        <end position="1193"/>
    </location>
</feature>
<protein>
    <recommendedName>
        <fullName evidence="3">RanBP-type and C3HC4-type zinc finger-containing protein 1</fullName>
    </recommendedName>
</protein>
<dbReference type="Pfam" id="PF13445">
    <property type="entry name" value="zf-RING_UBOX"/>
    <property type="match status" value="1"/>
</dbReference>
<dbReference type="GO" id="GO:0071797">
    <property type="term" value="C:LUBAC complex"/>
    <property type="evidence" value="ECO:0007669"/>
    <property type="project" value="TreeGrafter"/>
</dbReference>
<dbReference type="PROSITE" id="PS01358">
    <property type="entry name" value="ZF_RANBP2_1"/>
    <property type="match status" value="2"/>
</dbReference>
<dbReference type="CDD" id="cd20358">
    <property type="entry name" value="Rcat_RBR_HOIL1"/>
    <property type="match status" value="1"/>
</dbReference>
<feature type="compositionally biased region" description="Polar residues" evidence="14">
    <location>
        <begin position="743"/>
        <end position="757"/>
    </location>
</feature>
<feature type="coiled-coil region" evidence="13">
    <location>
        <begin position="641"/>
        <end position="669"/>
    </location>
</feature>
<evidence type="ECO:0000313" key="19">
    <source>
        <dbReference type="EMBL" id="KAK6622661.1"/>
    </source>
</evidence>
<keyword evidence="10" id="KW-0862">Zinc</keyword>
<dbReference type="SUPFAM" id="SSF74924">
    <property type="entry name" value="Cap-Gly domain"/>
    <property type="match status" value="1"/>
</dbReference>
<evidence type="ECO:0000256" key="4">
    <source>
        <dbReference type="ARBA" id="ARBA00022553"/>
    </source>
</evidence>
<evidence type="ECO:0000256" key="9">
    <source>
        <dbReference type="ARBA" id="ARBA00022786"/>
    </source>
</evidence>
<dbReference type="PROSITE" id="PS50053">
    <property type="entry name" value="UBIQUITIN_2"/>
    <property type="match status" value="1"/>
</dbReference>
<evidence type="ECO:0000256" key="2">
    <source>
        <dbReference type="ARBA" id="ARBA00008278"/>
    </source>
</evidence>
<keyword evidence="8 12" id="KW-0863">Zinc-finger</keyword>
<feature type="compositionally biased region" description="Basic and acidic residues" evidence="14">
    <location>
        <begin position="1234"/>
        <end position="1265"/>
    </location>
</feature>
<feature type="compositionally biased region" description="Basic and acidic residues" evidence="14">
    <location>
        <begin position="682"/>
        <end position="702"/>
    </location>
</feature>
<keyword evidence="6" id="KW-0479">Metal-binding</keyword>
<feature type="region of interest" description="Disordered" evidence="14">
    <location>
        <begin position="991"/>
        <end position="1028"/>
    </location>
</feature>
<evidence type="ECO:0000256" key="8">
    <source>
        <dbReference type="ARBA" id="ARBA00022771"/>
    </source>
</evidence>
<feature type="region of interest" description="Disordered" evidence="14">
    <location>
        <begin position="86"/>
        <end position="106"/>
    </location>
</feature>
<evidence type="ECO:0000256" key="13">
    <source>
        <dbReference type="SAM" id="Coils"/>
    </source>
</evidence>
<dbReference type="InterPro" id="IPR000626">
    <property type="entry name" value="Ubiquitin-like_dom"/>
</dbReference>
<dbReference type="InterPro" id="IPR044066">
    <property type="entry name" value="TRIAD_supradom"/>
</dbReference>
<dbReference type="CDD" id="cd20345">
    <property type="entry name" value="BRcat_RBR_HOIL1"/>
    <property type="match status" value="1"/>
</dbReference>
<comment type="pathway">
    <text evidence="1">Protein modification; protein ubiquitination.</text>
</comment>
<accession>A0AAN8NN28</accession>
<dbReference type="InterPro" id="IPR047557">
    <property type="entry name" value="Rcat_RBR_HOIL1"/>
</dbReference>
<feature type="region of interest" description="Disordered" evidence="14">
    <location>
        <begin position="1224"/>
        <end position="1290"/>
    </location>
</feature>
<dbReference type="PROSITE" id="PS00518">
    <property type="entry name" value="ZF_RING_1"/>
    <property type="match status" value="1"/>
</dbReference>
<evidence type="ECO:0000259" key="18">
    <source>
        <dbReference type="PROSITE" id="PS51873"/>
    </source>
</evidence>
<dbReference type="SMART" id="SM00213">
    <property type="entry name" value="UBQ"/>
    <property type="match status" value="1"/>
</dbReference>
<feature type="domain" description="RanBP2-type" evidence="17">
    <location>
        <begin position="1342"/>
        <end position="1371"/>
    </location>
</feature>
<dbReference type="CDD" id="cd16633">
    <property type="entry name" value="mRING-HC-C3HC3D_RBR_HOIL1"/>
    <property type="match status" value="1"/>
</dbReference>
<evidence type="ECO:0000256" key="11">
    <source>
        <dbReference type="ARBA" id="ARBA00023186"/>
    </source>
</evidence>
<feature type="compositionally biased region" description="Polar residues" evidence="14">
    <location>
        <begin position="1267"/>
        <end position="1283"/>
    </location>
</feature>
<dbReference type="FunFam" id="3.30.40.10:FF:000137">
    <property type="entry name" value="RanBP-type and C3HC4-type zinc finger-containing protein 1"/>
    <property type="match status" value="1"/>
</dbReference>
<organism evidence="19 20">
    <name type="scientific">Polyplax serrata</name>
    <name type="common">Common mouse louse</name>
    <dbReference type="NCBI Taxonomy" id="468196"/>
    <lineage>
        <taxon>Eukaryota</taxon>
        <taxon>Metazoa</taxon>
        <taxon>Ecdysozoa</taxon>
        <taxon>Arthropoda</taxon>
        <taxon>Hexapoda</taxon>
        <taxon>Insecta</taxon>
        <taxon>Pterygota</taxon>
        <taxon>Neoptera</taxon>
        <taxon>Paraneoptera</taxon>
        <taxon>Psocodea</taxon>
        <taxon>Troctomorpha</taxon>
        <taxon>Phthiraptera</taxon>
        <taxon>Anoplura</taxon>
        <taxon>Polyplacidae</taxon>
        <taxon>Polyplax</taxon>
    </lineage>
</organism>
<evidence type="ECO:0000259" key="15">
    <source>
        <dbReference type="PROSITE" id="PS50053"/>
    </source>
</evidence>
<feature type="region of interest" description="Disordered" evidence="14">
    <location>
        <begin position="381"/>
        <end position="444"/>
    </location>
</feature>
<dbReference type="GO" id="GO:0009893">
    <property type="term" value="P:positive regulation of metabolic process"/>
    <property type="evidence" value="ECO:0007669"/>
    <property type="project" value="UniProtKB-ARBA"/>
</dbReference>
<dbReference type="InterPro" id="IPR001876">
    <property type="entry name" value="Znf_RanBP2"/>
</dbReference>
<dbReference type="GO" id="GO:0043161">
    <property type="term" value="P:proteasome-mediated ubiquitin-dependent protein catabolic process"/>
    <property type="evidence" value="ECO:0007669"/>
    <property type="project" value="TreeGrafter"/>
</dbReference>
<dbReference type="InterPro" id="IPR051628">
    <property type="entry name" value="LUBAC_E3_Ligases"/>
</dbReference>
<dbReference type="GO" id="GO:0004842">
    <property type="term" value="F:ubiquitin-protein transferase activity"/>
    <property type="evidence" value="ECO:0007669"/>
    <property type="project" value="TreeGrafter"/>
</dbReference>
<evidence type="ECO:0000256" key="14">
    <source>
        <dbReference type="SAM" id="MobiDB-lite"/>
    </source>
</evidence>
<dbReference type="InterPro" id="IPR001841">
    <property type="entry name" value="Znf_RING"/>
</dbReference>
<dbReference type="InterPro" id="IPR027370">
    <property type="entry name" value="Znf-RING_euk"/>
</dbReference>
<dbReference type="SMART" id="SM00547">
    <property type="entry name" value="ZnF_RBZ"/>
    <property type="match status" value="2"/>
</dbReference>
<dbReference type="GO" id="GO:0008270">
    <property type="term" value="F:zinc ion binding"/>
    <property type="evidence" value="ECO:0007669"/>
    <property type="project" value="UniProtKB-KW"/>
</dbReference>
<reference evidence="19 20" key="1">
    <citation type="submission" date="2023-10" db="EMBL/GenBank/DDBJ databases">
        <title>Genomes of two closely related lineages of the louse Polyplax serrata with different host specificities.</title>
        <authorList>
            <person name="Martinu J."/>
            <person name="Tarabai H."/>
            <person name="Stefka J."/>
            <person name="Hypsa V."/>
        </authorList>
    </citation>
    <scope>NUCLEOTIDE SEQUENCE [LARGE SCALE GENOMIC DNA]</scope>
    <source>
        <strain evidence="19">HR10_N</strain>
    </source>
</reference>
<evidence type="ECO:0000259" key="17">
    <source>
        <dbReference type="PROSITE" id="PS50199"/>
    </source>
</evidence>
<dbReference type="Gene3D" id="2.30.30.190">
    <property type="entry name" value="CAP Gly-rich-like domain"/>
    <property type="match status" value="1"/>
</dbReference>
<dbReference type="Gene3D" id="3.30.40.10">
    <property type="entry name" value="Zinc/RING finger domain, C3HC4 (zinc finger)"/>
    <property type="match status" value="1"/>
</dbReference>
<dbReference type="PROSITE" id="PS51873">
    <property type="entry name" value="TRIAD"/>
    <property type="match status" value="1"/>
</dbReference>
<evidence type="ECO:0000256" key="10">
    <source>
        <dbReference type="ARBA" id="ARBA00022833"/>
    </source>
</evidence>
<feature type="region of interest" description="Disordered" evidence="14">
    <location>
        <begin position="157"/>
        <end position="197"/>
    </location>
</feature>
<dbReference type="PROSITE" id="PS50199">
    <property type="entry name" value="ZF_RANBP2_2"/>
    <property type="match status" value="1"/>
</dbReference>
<dbReference type="InterPro" id="IPR047559">
    <property type="entry name" value="HOIL1_RBR_mRING-HC-C3HC3D"/>
</dbReference>
<evidence type="ECO:0000256" key="5">
    <source>
        <dbReference type="ARBA" id="ARBA00022679"/>
    </source>
</evidence>
<evidence type="ECO:0000256" key="12">
    <source>
        <dbReference type="PROSITE-ProRule" id="PRU00322"/>
    </source>
</evidence>
<keyword evidence="5" id="KW-0808">Transferase</keyword>
<dbReference type="EMBL" id="JAWJWE010000038">
    <property type="protein sequence ID" value="KAK6622661.1"/>
    <property type="molecule type" value="Genomic_DNA"/>
</dbReference>
<dbReference type="InterPro" id="IPR000938">
    <property type="entry name" value="CAP-Gly_domain"/>
</dbReference>
<dbReference type="Pfam" id="PF00240">
    <property type="entry name" value="ubiquitin"/>
    <property type="match status" value="1"/>
</dbReference>
<keyword evidence="11" id="KW-0143">Chaperone</keyword>
<dbReference type="InterPro" id="IPR029071">
    <property type="entry name" value="Ubiquitin-like_domsf"/>
</dbReference>
<keyword evidence="4" id="KW-0597">Phosphoprotein</keyword>
<dbReference type="Gene3D" id="3.10.20.90">
    <property type="entry name" value="Phosphatidylinositol 3-kinase Catalytic Subunit, Chain A, domain 1"/>
    <property type="match status" value="1"/>
</dbReference>
<dbReference type="Pfam" id="PF01302">
    <property type="entry name" value="CAP_GLY"/>
    <property type="match status" value="1"/>
</dbReference>
<dbReference type="InterPro" id="IPR047558">
    <property type="entry name" value="BRcat_RBR_HOIL1"/>
</dbReference>
<feature type="domain" description="RING-type" evidence="18">
    <location>
        <begin position="1417"/>
        <end position="1645"/>
    </location>
</feature>
<evidence type="ECO:0000256" key="6">
    <source>
        <dbReference type="ARBA" id="ARBA00022723"/>
    </source>
</evidence>
<keyword evidence="9" id="KW-0833">Ubl conjugation pathway</keyword>
<dbReference type="InterPro" id="IPR036859">
    <property type="entry name" value="CAP-Gly_dom_sf"/>
</dbReference>
<evidence type="ECO:0000313" key="20">
    <source>
        <dbReference type="Proteomes" id="UP001372834"/>
    </source>
</evidence>
<sequence length="1649" mass="186111">MNRKSEPPPVLVGERVSWIKNGHIRSGKIKWIGNIQEIDSCWAVGLELDQPLNDGSHSDGFWWDRKLFECKPKHGVVVPIGEIDKTKGKYEGTAPGNSQDQSKRELDASQVIELAESKVKNKTVEKSPETKLKNRYSALESKLTKWGFKNQGCAEIPGDRDETASDGWKKTTGVSKHYQSKPKHDGRLSLKKKGRKRKSFHEYQYTAQSSRKFEEDLQLVRKSLDKCAYFTINEAFIPPENRSGKMNDVAGYFKQIKEEDILEVGTYNQEGTECEKQLGGLLAMDFQGAENVPKERKFFSFLKWFKKNKENSTLKNFKDSSVASSPVFQRRRNSSCESIDTLFSTQTVRSFAYIPPQQYQPSAPPSCLLDFDKSDPALVNQKDCETKQPENVEPIYDKRKKRRAPGPPRLTRENSLPTTLEHKKKDEEMENDSQTLHRRTVSESFKDKKAGAYCHVQGKRKAPLPPPNAPSIYPNLQKMNSQYQSLQKKKKPAPPPPQTKDVREQRNASDQEDKVTTDVGEVEPVKCDLQDNYLEKPLTKSENKSELLKLNWSPLPSRPWYKRSHRDSGGTSNIRKDLLKGFDRKKINKNTDDWMPEVGYSRKSLSSDNPGKFNIFAKLDAHEDKKKKEKRKSQISILTNISELDKEAAEILRKEHEEEKKMRDENNEKYYTAKGFSNIKMETPDNKESSVKTNEVTRELKKGNGTPKSVWKDHEEKIPGTPDNTSKSDRRPGPMRISIPDATENTKPNSSSLVATPDMSNRNLSHFDVKNKEMYYLNEPWVCGKCTLENAGWRVFCEICASVKPRFLYNGNGKTTANNENANATEGTNAKLNNERGKLGNNDDQVDTVEALRRKRINFFVGEAEVPTGINKTDLQQTLNGDNESSFKKEKSIVKGEEQQKELKCMTNIEERRELAIPGTSNAITDDENLNEERNCDFAKINQETGNKNKVVEAYVITKTTVLEDIIIKKAEKVTKVSTAAQTYGNKQVIRAQPRQRKPGTSVDSTAGEIWPTDYTNPLDLSPTDDELPSENVKKLRDNLEELTRRLTRAEGLADFKATVKKMAPETGMNTVAVNKLMKKLEMAINGGDHFVAAGLAKEMALLINSSATRQGPDIEPIPHNSTITVDMYLEDKVSHQGPIQIRVSPSMTLLQLKKKVQEEMGIPIDVQRWILDKRLATDDNKTLESDGVKQNSCSIFLYLVAPASGQPEPGTSTITVESLTHEKDKQNMQSSEGKQECNSHPEEKAGSSHDANKNVDSQVKEKIGGTRTNHTDQTMVPETSASIGGAERPDTTLTNFNVLHEEADLDKELKLISVNSVKQKVEQLNKTLAESSNPEKFKGNRSESWKCPACNATNSRGRITCFACCDKKPEMKKKTEAPKPGPAVPVTSQKVSNDVNNIHYKELMELQDAELVPNLEPFNCPVCMVDYSPGEGIILKDCLHTFCRPCLQDTVKYSEDAEVKCPYLDDKYSCMSVLQQREIKALVSQKIFESHLAKSVKEAENKIGNAFHCKTPDCKGWCVYEDNVNVFNCPVCRLTNCLTCHAIHEGVNCREYQERMKDASETDEDAMKTRKMLEEMVQKGEAMACPKCQVVLMKKWGCDWLRCSMCKTEICWVTRGFRWGPGGKGDTSGGCKCGVNGIKCHPKCNYCH</sequence>
<dbReference type="PANTHER" id="PTHR22770">
    <property type="entry name" value="UBIQUITIN CONJUGATING ENZYME 7 INTERACTING PROTEIN-RELATED"/>
    <property type="match status" value="1"/>
</dbReference>
<evidence type="ECO:0000256" key="7">
    <source>
        <dbReference type="ARBA" id="ARBA00022737"/>
    </source>
</evidence>
<name>A0AAN8NN28_POLSC</name>
<feature type="region of interest" description="Disordered" evidence="14">
    <location>
        <begin position="818"/>
        <end position="843"/>
    </location>
</feature>
<keyword evidence="7" id="KW-0677">Repeat</keyword>
<gene>
    <name evidence="19" type="ORF">RUM43_008503</name>
</gene>
<evidence type="ECO:0000256" key="1">
    <source>
        <dbReference type="ARBA" id="ARBA00004906"/>
    </source>
</evidence>
<feature type="compositionally biased region" description="Basic and acidic residues" evidence="14">
    <location>
        <begin position="500"/>
        <end position="516"/>
    </location>
</feature>
<dbReference type="SMART" id="SM01052">
    <property type="entry name" value="CAP_GLY"/>
    <property type="match status" value="1"/>
</dbReference>
<evidence type="ECO:0000259" key="16">
    <source>
        <dbReference type="PROSITE" id="PS50089"/>
    </source>
</evidence>
<dbReference type="SUPFAM" id="SSF57850">
    <property type="entry name" value="RING/U-box"/>
    <property type="match status" value="3"/>
</dbReference>
<dbReference type="SUPFAM" id="SSF54236">
    <property type="entry name" value="Ubiquitin-like"/>
    <property type="match status" value="1"/>
</dbReference>
<dbReference type="GO" id="GO:0097039">
    <property type="term" value="P:protein linear polyubiquitination"/>
    <property type="evidence" value="ECO:0007669"/>
    <property type="project" value="TreeGrafter"/>
</dbReference>
<dbReference type="GO" id="GO:0043130">
    <property type="term" value="F:ubiquitin binding"/>
    <property type="evidence" value="ECO:0007669"/>
    <property type="project" value="TreeGrafter"/>
</dbReference>
<dbReference type="PANTHER" id="PTHR22770:SF13">
    <property type="entry name" value="RING-TYPE DOMAIN-CONTAINING PROTEIN"/>
    <property type="match status" value="1"/>
</dbReference>
<dbReference type="InterPro" id="IPR013083">
    <property type="entry name" value="Znf_RING/FYVE/PHD"/>
</dbReference>
<feature type="region of interest" description="Disordered" evidence="14">
    <location>
        <begin position="680"/>
        <end position="757"/>
    </location>
</feature>
<keyword evidence="13" id="KW-0175">Coiled coil</keyword>
<feature type="compositionally biased region" description="Basic and acidic residues" evidence="14">
    <location>
        <begin position="157"/>
        <end position="169"/>
    </location>
</feature>